<dbReference type="SUPFAM" id="SSF48576">
    <property type="entry name" value="Terpenoid synthases"/>
    <property type="match status" value="1"/>
</dbReference>
<keyword evidence="1" id="KW-0479">Metal-binding</keyword>
<dbReference type="InterPro" id="IPR008930">
    <property type="entry name" value="Terpenoid_cyclase/PrenylTrfase"/>
</dbReference>
<dbReference type="InterPro" id="IPR036965">
    <property type="entry name" value="Terpene_synth_N_sf"/>
</dbReference>
<dbReference type="SFLD" id="SFLDG01019">
    <property type="entry name" value="Terpene_Cyclase_Like_1_C_Termi"/>
    <property type="match status" value="1"/>
</dbReference>
<dbReference type="InterPro" id="IPR001906">
    <property type="entry name" value="Terpene_synth_N"/>
</dbReference>
<name>A0AAP0CTM6_9ASTR</name>
<dbReference type="Gene3D" id="1.50.10.130">
    <property type="entry name" value="Terpene synthase, N-terminal domain"/>
    <property type="match status" value="1"/>
</dbReference>
<sequence>MTSQSYLTSLFSHKALYPLRLNNISSYKRLKICLPIFPSEVRNTSSKAIEKFNGTIAFRIYVILPQVNVNNMIIELKENIRRTLTMNLDPTRTLKLIDTIQRLGVGYHFQEEIEGILEKFTQVLLEDDLYTVALLFRLRRHNGLPTNPEGTVSLQFSLQTCDQMFNKLDVNLLVAKAEVFHKFMDANGELKKSSSEDIEGLLSLYEASYLGTSREYILSNAKTTTTRHLTRSVSELSGKLHEKLVEGLRLPRHMRMERLEARRYIEEYGKEYDHNPILLEFAKYDYNKVQLVLQEELVEVNRWWENLGLSSKLDFVRDRHTECFLWTVGVLPEPSFSNARIVLAKTIALLLVIDDIYDTYGSYDDLVLLTEAIQRWDLNEMEQLPDYMKTCYTSLYNTNNEICDAILRERGLDAQPFLRKTWIDLAKAYMVEAEWVKKGKIPMHRDYIRNGATTSGAYMASVHLFFLLSEGATSDNIRHLLDPYPKFFTLAGTMLRLWDDLGTTKEEQERGDTLSSIHLLMKEKNIICEEEGRKEILELIYGLWEDLNVELVTPNAILLPIIKVALNMSRASQVIYQHYDDSYLSSVENHVQSLFFEPVDI</sequence>
<evidence type="ECO:0000313" key="5">
    <source>
        <dbReference type="EMBL" id="KAK9062689.1"/>
    </source>
</evidence>
<dbReference type="PANTHER" id="PTHR31225:SF137">
    <property type="entry name" value="TERPENE SYNTHASE 11-RELATED"/>
    <property type="match status" value="1"/>
</dbReference>
<dbReference type="Proteomes" id="UP001408789">
    <property type="component" value="Unassembled WGS sequence"/>
</dbReference>
<dbReference type="Gene3D" id="1.10.600.10">
    <property type="entry name" value="Farnesyl Diphosphate Synthase"/>
    <property type="match status" value="1"/>
</dbReference>
<evidence type="ECO:0000256" key="2">
    <source>
        <dbReference type="ARBA" id="ARBA00022842"/>
    </source>
</evidence>
<evidence type="ECO:0000259" key="4">
    <source>
        <dbReference type="Pfam" id="PF03936"/>
    </source>
</evidence>
<accession>A0AAP0CTM6</accession>
<dbReference type="GO" id="GO:0016102">
    <property type="term" value="P:diterpenoid biosynthetic process"/>
    <property type="evidence" value="ECO:0007669"/>
    <property type="project" value="InterPro"/>
</dbReference>
<dbReference type="PANTHER" id="PTHR31225">
    <property type="entry name" value="OS04G0344100 PROTEIN-RELATED"/>
    <property type="match status" value="1"/>
</dbReference>
<dbReference type="GO" id="GO:0010333">
    <property type="term" value="F:terpene synthase activity"/>
    <property type="evidence" value="ECO:0007669"/>
    <property type="project" value="InterPro"/>
</dbReference>
<keyword evidence="2" id="KW-0460">Magnesium</keyword>
<dbReference type="Pfam" id="PF03936">
    <property type="entry name" value="Terpene_synth_C"/>
    <property type="match status" value="1"/>
</dbReference>
<dbReference type="InterPro" id="IPR034741">
    <property type="entry name" value="Terpene_cyclase-like_1_C"/>
</dbReference>
<organism evidence="5 6">
    <name type="scientific">Deinandra increscens subsp. villosa</name>
    <dbReference type="NCBI Taxonomy" id="3103831"/>
    <lineage>
        <taxon>Eukaryota</taxon>
        <taxon>Viridiplantae</taxon>
        <taxon>Streptophyta</taxon>
        <taxon>Embryophyta</taxon>
        <taxon>Tracheophyta</taxon>
        <taxon>Spermatophyta</taxon>
        <taxon>Magnoliopsida</taxon>
        <taxon>eudicotyledons</taxon>
        <taxon>Gunneridae</taxon>
        <taxon>Pentapetalae</taxon>
        <taxon>asterids</taxon>
        <taxon>campanulids</taxon>
        <taxon>Asterales</taxon>
        <taxon>Asteraceae</taxon>
        <taxon>Asteroideae</taxon>
        <taxon>Heliantheae alliance</taxon>
        <taxon>Madieae</taxon>
        <taxon>Madiinae</taxon>
        <taxon>Deinandra</taxon>
    </lineage>
</organism>
<gene>
    <name evidence="5" type="ORF">SSX86_019878</name>
</gene>
<proteinExistence type="predicted"/>
<dbReference type="AlphaFoldDB" id="A0AAP0CTM6"/>
<dbReference type="GO" id="GO:0000287">
    <property type="term" value="F:magnesium ion binding"/>
    <property type="evidence" value="ECO:0007669"/>
    <property type="project" value="InterPro"/>
</dbReference>
<dbReference type="InterPro" id="IPR008949">
    <property type="entry name" value="Isoprenoid_synthase_dom_sf"/>
</dbReference>
<dbReference type="SUPFAM" id="SSF48239">
    <property type="entry name" value="Terpenoid cyclases/Protein prenyltransferases"/>
    <property type="match status" value="1"/>
</dbReference>
<comment type="caution">
    <text evidence="5">The sequence shown here is derived from an EMBL/GenBank/DDBJ whole genome shotgun (WGS) entry which is preliminary data.</text>
</comment>
<dbReference type="SFLD" id="SFLDS00005">
    <property type="entry name" value="Isoprenoid_Synthase_Type_I"/>
    <property type="match status" value="1"/>
</dbReference>
<reference evidence="5 6" key="1">
    <citation type="submission" date="2024-04" db="EMBL/GenBank/DDBJ databases">
        <title>The reference genome of an endangered Asteraceae, Deinandra increscens subsp. villosa, native to the Central Coast of California.</title>
        <authorList>
            <person name="Guilliams M."/>
            <person name="Hasenstab-Lehman K."/>
            <person name="Meyer R."/>
            <person name="Mcevoy S."/>
        </authorList>
    </citation>
    <scope>NUCLEOTIDE SEQUENCE [LARGE SCALE GENOMIC DNA]</scope>
    <source>
        <tissue evidence="5">Leaf</tissue>
    </source>
</reference>
<feature type="domain" description="Terpene synthase N-terminal" evidence="3">
    <location>
        <begin position="176"/>
        <end position="237"/>
    </location>
</feature>
<dbReference type="InterPro" id="IPR005630">
    <property type="entry name" value="Terpene_synthase_metal-bd"/>
</dbReference>
<keyword evidence="6" id="KW-1185">Reference proteome</keyword>
<evidence type="ECO:0000313" key="6">
    <source>
        <dbReference type="Proteomes" id="UP001408789"/>
    </source>
</evidence>
<dbReference type="GO" id="GO:0046246">
    <property type="term" value="P:terpene biosynthetic process"/>
    <property type="evidence" value="ECO:0007669"/>
    <property type="project" value="UniProtKB-ARBA"/>
</dbReference>
<protein>
    <submittedName>
        <fullName evidence="5">Uncharacterized protein</fullName>
    </submittedName>
</protein>
<dbReference type="FunFam" id="1.10.600.10:FF:000007">
    <property type="entry name" value="Isoprene synthase, chloroplastic"/>
    <property type="match status" value="1"/>
</dbReference>
<dbReference type="EMBL" id="JBCNJP010000019">
    <property type="protein sequence ID" value="KAK9062689.1"/>
    <property type="molecule type" value="Genomic_DNA"/>
</dbReference>
<feature type="domain" description="Terpene synthase metal-binding" evidence="4">
    <location>
        <begin position="306"/>
        <end position="545"/>
    </location>
</feature>
<dbReference type="InterPro" id="IPR044814">
    <property type="entry name" value="Terpene_cyclase_plant_C1"/>
</dbReference>
<dbReference type="InterPro" id="IPR050148">
    <property type="entry name" value="Terpene_synthase-like"/>
</dbReference>
<feature type="domain" description="Terpene synthase N-terminal" evidence="3">
    <location>
        <begin position="72"/>
        <end position="144"/>
    </location>
</feature>
<evidence type="ECO:0000256" key="1">
    <source>
        <dbReference type="ARBA" id="ARBA00022723"/>
    </source>
</evidence>
<evidence type="ECO:0000259" key="3">
    <source>
        <dbReference type="Pfam" id="PF01397"/>
    </source>
</evidence>
<dbReference type="Pfam" id="PF01397">
    <property type="entry name" value="Terpene_synth"/>
    <property type="match status" value="2"/>
</dbReference>
<dbReference type="CDD" id="cd00684">
    <property type="entry name" value="Terpene_cyclase_plant_C1"/>
    <property type="match status" value="1"/>
</dbReference>